<keyword evidence="1" id="KW-0812">Transmembrane</keyword>
<name>X1K8J8_9ZZZZ</name>
<protein>
    <submittedName>
        <fullName evidence="2">Uncharacterized protein</fullName>
    </submittedName>
</protein>
<gene>
    <name evidence="2" type="ORF">S06H3_14444</name>
</gene>
<comment type="caution">
    <text evidence="2">The sequence shown here is derived from an EMBL/GenBank/DDBJ whole genome shotgun (WGS) entry which is preliminary data.</text>
</comment>
<dbReference type="AlphaFoldDB" id="X1K8J8"/>
<feature type="transmembrane region" description="Helical" evidence="1">
    <location>
        <begin position="40"/>
        <end position="62"/>
    </location>
</feature>
<feature type="transmembrane region" description="Helical" evidence="1">
    <location>
        <begin position="6"/>
        <end position="28"/>
    </location>
</feature>
<organism evidence="2">
    <name type="scientific">marine sediment metagenome</name>
    <dbReference type="NCBI Taxonomy" id="412755"/>
    <lineage>
        <taxon>unclassified sequences</taxon>
        <taxon>metagenomes</taxon>
        <taxon>ecological metagenomes</taxon>
    </lineage>
</organism>
<evidence type="ECO:0000256" key="1">
    <source>
        <dbReference type="SAM" id="Phobius"/>
    </source>
</evidence>
<feature type="transmembrane region" description="Helical" evidence="1">
    <location>
        <begin position="68"/>
        <end position="86"/>
    </location>
</feature>
<evidence type="ECO:0000313" key="2">
    <source>
        <dbReference type="EMBL" id="GAI03352.1"/>
    </source>
</evidence>
<reference evidence="2" key="1">
    <citation type="journal article" date="2014" name="Front. Microbiol.">
        <title>High frequency of phylogenetically diverse reductive dehalogenase-homologous genes in deep subseafloor sedimentary metagenomes.</title>
        <authorList>
            <person name="Kawai M."/>
            <person name="Futagami T."/>
            <person name="Toyoda A."/>
            <person name="Takaki Y."/>
            <person name="Nishi S."/>
            <person name="Hori S."/>
            <person name="Arai W."/>
            <person name="Tsubouchi T."/>
            <person name="Morono Y."/>
            <person name="Uchiyama I."/>
            <person name="Ito T."/>
            <person name="Fujiyama A."/>
            <person name="Inagaki F."/>
            <person name="Takami H."/>
        </authorList>
    </citation>
    <scope>NUCLEOTIDE SEQUENCE</scope>
    <source>
        <strain evidence="2">Expedition CK06-06</strain>
    </source>
</reference>
<accession>X1K8J8</accession>
<proteinExistence type="predicted"/>
<dbReference type="EMBL" id="BARV01007066">
    <property type="protein sequence ID" value="GAI03352.1"/>
    <property type="molecule type" value="Genomic_DNA"/>
</dbReference>
<keyword evidence="1" id="KW-1133">Transmembrane helix</keyword>
<sequence length="128" mass="14090">MSAIEILYLILLVGSLAFGLEALLLGLGGKLTVLYRRRKVKTIAIALAVGLAIIGSAIITSMALAPEPIYFCVMVLTYMFVASRAIHAFEAKLTRTPPPRLPLQPPEEELKAMLKKRGFGKLLRKRKK</sequence>
<keyword evidence="1" id="KW-0472">Membrane</keyword>